<dbReference type="EMBL" id="UINC01012571">
    <property type="protein sequence ID" value="SVA54827.1"/>
    <property type="molecule type" value="Genomic_DNA"/>
</dbReference>
<proteinExistence type="predicted"/>
<dbReference type="InterPro" id="IPR029063">
    <property type="entry name" value="SAM-dependent_MTases_sf"/>
</dbReference>
<dbReference type="AlphaFoldDB" id="A0A381WSC3"/>
<evidence type="ECO:0000313" key="1">
    <source>
        <dbReference type="EMBL" id="SVA54827.1"/>
    </source>
</evidence>
<gene>
    <name evidence="1" type="ORF">METZ01_LOCUS107681</name>
</gene>
<dbReference type="SUPFAM" id="SSF53335">
    <property type="entry name" value="S-adenosyl-L-methionine-dependent methyltransferases"/>
    <property type="match status" value="1"/>
</dbReference>
<accession>A0A381WSC3</accession>
<sequence length="178" mass="21363">MFIEHEDEDPLKKYFKYKWKQTEIDNHVVEEIKNAKSVIDVGCGFNQYKRFNKNLVGIDYANNKADWVGDLVYYKTNTKFEVAICYGVLHFYSYDWIRRRLEWVINNTSKNAKILMKVNPNNPRADAPDLVWFDKWNRGLVEHFAEIYDLSISNWREWKTPTDGGFRIKFDYKKIEGK</sequence>
<name>A0A381WSC3_9ZZZZ</name>
<organism evidence="1">
    <name type="scientific">marine metagenome</name>
    <dbReference type="NCBI Taxonomy" id="408172"/>
    <lineage>
        <taxon>unclassified sequences</taxon>
        <taxon>metagenomes</taxon>
        <taxon>ecological metagenomes</taxon>
    </lineage>
</organism>
<protein>
    <recommendedName>
        <fullName evidence="2">Methyltransferase type 11 domain-containing protein</fullName>
    </recommendedName>
</protein>
<reference evidence="1" key="1">
    <citation type="submission" date="2018-05" db="EMBL/GenBank/DDBJ databases">
        <authorList>
            <person name="Lanie J.A."/>
            <person name="Ng W.-L."/>
            <person name="Kazmierczak K.M."/>
            <person name="Andrzejewski T.M."/>
            <person name="Davidsen T.M."/>
            <person name="Wayne K.J."/>
            <person name="Tettelin H."/>
            <person name="Glass J.I."/>
            <person name="Rusch D."/>
            <person name="Podicherti R."/>
            <person name="Tsui H.-C.T."/>
            <person name="Winkler M.E."/>
        </authorList>
    </citation>
    <scope>NUCLEOTIDE SEQUENCE</scope>
</reference>
<evidence type="ECO:0008006" key="2">
    <source>
        <dbReference type="Google" id="ProtNLM"/>
    </source>
</evidence>